<reference evidence="2" key="1">
    <citation type="submission" date="2023-06" db="EMBL/GenBank/DDBJ databases">
        <title>Uncultivated large filamentous bacteria from sulfidic sediments reveal new species and different genomic features in energy metabolism and defense.</title>
        <authorList>
            <person name="Fonseca A."/>
        </authorList>
    </citation>
    <scope>NUCLEOTIDE SEQUENCE</scope>
    <source>
        <strain evidence="2">HSG4</strain>
    </source>
</reference>
<dbReference type="PANTHER" id="PTHR34322">
    <property type="entry name" value="TRANSPOSASE, Y1_TNP DOMAIN-CONTAINING"/>
    <property type="match status" value="1"/>
</dbReference>
<evidence type="ECO:0000313" key="2">
    <source>
        <dbReference type="EMBL" id="MDM8561737.1"/>
    </source>
</evidence>
<sequence length="228" mass="26555">MARFNRIAPVGVTEHILYRGNNRQDCFVDDNDMKTYLSWLTEYSVKYKVDVHAWVLMSNHLHLLCTPQAPEAISKMMQSVGRMYVRYFNNTYKRSGTLWEGRYKSCLIESEAYLLELYRYIELNPVRSGIVDEPSEYSWSSYQCNGLGKRSQLQSPHELYKALGRSKKKRLESYQLLLDIDVEEELLDDIRKSINKGVALGNARFTSKIEKLTGKRVTPGQRGRPRIN</sequence>
<dbReference type="PANTHER" id="PTHR34322:SF2">
    <property type="entry name" value="TRANSPOSASE IS200-LIKE DOMAIN-CONTAINING PROTEIN"/>
    <property type="match status" value="1"/>
</dbReference>
<gene>
    <name evidence="2" type="ORF">QUF54_00105</name>
</gene>
<dbReference type="Proteomes" id="UP001171945">
    <property type="component" value="Unassembled WGS sequence"/>
</dbReference>
<proteinExistence type="predicted"/>
<dbReference type="SUPFAM" id="SSF143422">
    <property type="entry name" value="Transposase IS200-like"/>
    <property type="match status" value="1"/>
</dbReference>
<protein>
    <submittedName>
        <fullName evidence="2">Transposase</fullName>
    </submittedName>
</protein>
<dbReference type="InterPro" id="IPR002686">
    <property type="entry name" value="Transposase_17"/>
</dbReference>
<dbReference type="SMART" id="SM01321">
    <property type="entry name" value="Y1_Tnp"/>
    <property type="match status" value="1"/>
</dbReference>
<name>A0ABT7VQ11_9GAMM</name>
<keyword evidence="3" id="KW-1185">Reference proteome</keyword>
<dbReference type="EMBL" id="JAUCGM010000001">
    <property type="protein sequence ID" value="MDM8561737.1"/>
    <property type="molecule type" value="Genomic_DNA"/>
</dbReference>
<dbReference type="Pfam" id="PF01797">
    <property type="entry name" value="Y1_Tnp"/>
    <property type="match status" value="1"/>
</dbReference>
<feature type="domain" description="Transposase IS200-like" evidence="1">
    <location>
        <begin position="13"/>
        <end position="124"/>
    </location>
</feature>
<organism evidence="2 3">
    <name type="scientific">Candidatus Marithioploca araucensis</name>
    <dbReference type="NCBI Taxonomy" id="70273"/>
    <lineage>
        <taxon>Bacteria</taxon>
        <taxon>Pseudomonadati</taxon>
        <taxon>Pseudomonadota</taxon>
        <taxon>Gammaproteobacteria</taxon>
        <taxon>Thiotrichales</taxon>
        <taxon>Thiotrichaceae</taxon>
        <taxon>Candidatus Marithioploca</taxon>
    </lineage>
</organism>
<dbReference type="Gene3D" id="3.30.70.1290">
    <property type="entry name" value="Transposase IS200-like"/>
    <property type="match status" value="1"/>
</dbReference>
<evidence type="ECO:0000259" key="1">
    <source>
        <dbReference type="SMART" id="SM01321"/>
    </source>
</evidence>
<accession>A0ABT7VQ11</accession>
<dbReference type="InterPro" id="IPR036515">
    <property type="entry name" value="Transposase_17_sf"/>
</dbReference>
<comment type="caution">
    <text evidence="2">The sequence shown here is derived from an EMBL/GenBank/DDBJ whole genome shotgun (WGS) entry which is preliminary data.</text>
</comment>
<evidence type="ECO:0000313" key="3">
    <source>
        <dbReference type="Proteomes" id="UP001171945"/>
    </source>
</evidence>